<comment type="caution">
    <text evidence="8">The sequence shown here is derived from an EMBL/GenBank/DDBJ whole genome shotgun (WGS) entry which is preliminary data.</text>
</comment>
<dbReference type="SUPFAM" id="SSF53784">
    <property type="entry name" value="Phosphofructokinase"/>
    <property type="match status" value="2"/>
</dbReference>
<keyword evidence="2" id="KW-0808">Transferase</keyword>
<dbReference type="GO" id="GO:0016208">
    <property type="term" value="F:AMP binding"/>
    <property type="evidence" value="ECO:0007669"/>
    <property type="project" value="TreeGrafter"/>
</dbReference>
<dbReference type="GO" id="GO:0005945">
    <property type="term" value="C:6-phosphofructokinase complex"/>
    <property type="evidence" value="ECO:0007669"/>
    <property type="project" value="TreeGrafter"/>
</dbReference>
<dbReference type="EMBL" id="JWZT01003648">
    <property type="protein sequence ID" value="KII65964.1"/>
    <property type="molecule type" value="Genomic_DNA"/>
</dbReference>
<dbReference type="GO" id="GO:0070095">
    <property type="term" value="F:fructose-6-phosphate binding"/>
    <property type="evidence" value="ECO:0007669"/>
    <property type="project" value="TreeGrafter"/>
</dbReference>
<dbReference type="PROSITE" id="PS00433">
    <property type="entry name" value="PHOSPHOFRUCTOKINASE"/>
    <property type="match status" value="1"/>
</dbReference>
<reference evidence="8 9" key="1">
    <citation type="journal article" date="2014" name="Genome Biol. Evol.">
        <title>The genome of the myxosporean Thelohanellus kitauei shows adaptations to nutrient acquisition within its fish host.</title>
        <authorList>
            <person name="Yang Y."/>
            <person name="Xiong J."/>
            <person name="Zhou Z."/>
            <person name="Huo F."/>
            <person name="Miao W."/>
            <person name="Ran C."/>
            <person name="Liu Y."/>
            <person name="Zhang J."/>
            <person name="Feng J."/>
            <person name="Wang M."/>
            <person name="Wang M."/>
            <person name="Wang L."/>
            <person name="Yao B."/>
        </authorList>
    </citation>
    <scope>NUCLEOTIDE SEQUENCE [LARGE SCALE GENOMIC DNA]</scope>
    <source>
        <strain evidence="8">Wuqing</strain>
    </source>
</reference>
<evidence type="ECO:0000256" key="1">
    <source>
        <dbReference type="ARBA" id="ARBA00022533"/>
    </source>
</evidence>
<dbReference type="GO" id="GO:0048029">
    <property type="term" value="F:monosaccharide binding"/>
    <property type="evidence" value="ECO:0007669"/>
    <property type="project" value="TreeGrafter"/>
</dbReference>
<dbReference type="InterPro" id="IPR015912">
    <property type="entry name" value="Phosphofructokinase_CS"/>
</dbReference>
<keyword evidence="5" id="KW-0460">Magnesium</keyword>
<dbReference type="PANTHER" id="PTHR13697">
    <property type="entry name" value="PHOSPHOFRUCTOKINASE"/>
    <property type="match status" value="1"/>
</dbReference>
<dbReference type="GO" id="GO:0046872">
    <property type="term" value="F:metal ion binding"/>
    <property type="evidence" value="ECO:0007669"/>
    <property type="project" value="UniProtKB-KW"/>
</dbReference>
<dbReference type="GO" id="GO:0061621">
    <property type="term" value="P:canonical glycolysis"/>
    <property type="evidence" value="ECO:0007669"/>
    <property type="project" value="TreeGrafter"/>
</dbReference>
<dbReference type="AlphaFoldDB" id="A0A0C2IKL4"/>
<evidence type="ECO:0000256" key="5">
    <source>
        <dbReference type="ARBA" id="ARBA00022842"/>
    </source>
</evidence>
<evidence type="ECO:0000256" key="6">
    <source>
        <dbReference type="ARBA" id="ARBA00048070"/>
    </source>
</evidence>
<dbReference type="Proteomes" id="UP000031668">
    <property type="component" value="Unassembled WGS sequence"/>
</dbReference>
<dbReference type="Gene3D" id="3.40.50.460">
    <property type="entry name" value="Phosphofructokinase domain"/>
    <property type="match status" value="1"/>
</dbReference>
<dbReference type="OMA" id="NIVELTW"/>
<dbReference type="UniPathway" id="UPA00109">
    <property type="reaction ID" value="UER00182"/>
</dbReference>
<accession>A0A0C2IKL4</accession>
<comment type="catalytic activity">
    <reaction evidence="6">
        <text>beta-D-fructose 6-phosphate + ATP = beta-D-fructose 1,6-bisphosphate + ADP + H(+)</text>
        <dbReference type="Rhea" id="RHEA:16109"/>
        <dbReference type="ChEBI" id="CHEBI:15378"/>
        <dbReference type="ChEBI" id="CHEBI:30616"/>
        <dbReference type="ChEBI" id="CHEBI:32966"/>
        <dbReference type="ChEBI" id="CHEBI:57634"/>
        <dbReference type="ChEBI" id="CHEBI:456216"/>
        <dbReference type="EC" id="2.7.1.11"/>
    </reaction>
</comment>
<evidence type="ECO:0000256" key="3">
    <source>
        <dbReference type="ARBA" id="ARBA00022723"/>
    </source>
</evidence>
<evidence type="ECO:0000256" key="2">
    <source>
        <dbReference type="ARBA" id="ARBA00022679"/>
    </source>
</evidence>
<feature type="domain" description="Phosphofructokinase" evidence="7">
    <location>
        <begin position="127"/>
        <end position="190"/>
    </location>
</feature>
<evidence type="ECO:0000256" key="4">
    <source>
        <dbReference type="ARBA" id="ARBA00022777"/>
    </source>
</evidence>
<dbReference type="Pfam" id="PF00365">
    <property type="entry name" value="PFK"/>
    <property type="match status" value="2"/>
</dbReference>
<keyword evidence="4 8" id="KW-0418">Kinase</keyword>
<keyword evidence="9" id="KW-1185">Reference proteome</keyword>
<dbReference type="PANTHER" id="PTHR13697:SF4">
    <property type="entry name" value="ATP-DEPENDENT 6-PHOSPHOFRUCTOKINASE"/>
    <property type="match status" value="1"/>
</dbReference>
<protein>
    <submittedName>
        <fullName evidence="8">ATP-dependent 6-phosphofructokinase, platelet type</fullName>
    </submittedName>
</protein>
<dbReference type="GO" id="GO:0042802">
    <property type="term" value="F:identical protein binding"/>
    <property type="evidence" value="ECO:0007669"/>
    <property type="project" value="TreeGrafter"/>
</dbReference>
<dbReference type="InterPro" id="IPR035966">
    <property type="entry name" value="PKF_sf"/>
</dbReference>
<dbReference type="GO" id="GO:0030388">
    <property type="term" value="P:fructose 1,6-bisphosphate metabolic process"/>
    <property type="evidence" value="ECO:0007669"/>
    <property type="project" value="TreeGrafter"/>
</dbReference>
<dbReference type="Gene3D" id="3.40.50.450">
    <property type="match status" value="2"/>
</dbReference>
<evidence type="ECO:0000313" key="8">
    <source>
        <dbReference type="EMBL" id="KII65964.1"/>
    </source>
</evidence>
<dbReference type="InterPro" id="IPR000023">
    <property type="entry name" value="Phosphofructokinase_dom"/>
</dbReference>
<name>A0A0C2IKL4_THEKT</name>
<gene>
    <name evidence="8" type="ORF">RF11_14905</name>
</gene>
<keyword evidence="1" id="KW-0021">Allosteric enzyme</keyword>
<evidence type="ECO:0000259" key="7">
    <source>
        <dbReference type="Pfam" id="PF00365"/>
    </source>
</evidence>
<organism evidence="8 9">
    <name type="scientific">Thelohanellus kitauei</name>
    <name type="common">Myxosporean</name>
    <dbReference type="NCBI Taxonomy" id="669202"/>
    <lineage>
        <taxon>Eukaryota</taxon>
        <taxon>Metazoa</taxon>
        <taxon>Cnidaria</taxon>
        <taxon>Myxozoa</taxon>
        <taxon>Myxosporea</taxon>
        <taxon>Bivalvulida</taxon>
        <taxon>Platysporina</taxon>
        <taxon>Myxobolidae</taxon>
        <taxon>Thelohanellus</taxon>
    </lineage>
</organism>
<dbReference type="GO" id="GO:0006002">
    <property type="term" value="P:fructose 6-phosphate metabolic process"/>
    <property type="evidence" value="ECO:0007669"/>
    <property type="project" value="TreeGrafter"/>
</dbReference>
<sequence length="199" mass="22090">MVKDVLCKNVNLDVRVTVLGHVQRGGSPSAFDRILASRQGIEAALNVLTAEPEDPTYVICLKNIAVVRVPLNECVCMCNGVKDAYQKRDIDQVVRLRGPSFIFRLNLYKSLQNLEPPSQSYAGPRYKFGIVHLGSPAAGMDPCSRAFVIWCQSKGHSVIGFKQGFEGVIHENIVELTWDVIVNWFANGGSSWVLDGWRI</sequence>
<proteinExistence type="predicted"/>
<dbReference type="GO" id="GO:0005524">
    <property type="term" value="F:ATP binding"/>
    <property type="evidence" value="ECO:0007669"/>
    <property type="project" value="TreeGrafter"/>
</dbReference>
<feature type="domain" description="Phosphofructokinase" evidence="7">
    <location>
        <begin position="2"/>
        <end position="44"/>
    </location>
</feature>
<evidence type="ECO:0000313" key="9">
    <source>
        <dbReference type="Proteomes" id="UP000031668"/>
    </source>
</evidence>
<dbReference type="OrthoDB" id="537915at2759"/>
<keyword evidence="3" id="KW-0479">Metal-binding</keyword>
<dbReference type="GO" id="GO:0003872">
    <property type="term" value="F:6-phosphofructokinase activity"/>
    <property type="evidence" value="ECO:0007669"/>
    <property type="project" value="UniProtKB-EC"/>
</dbReference>